<dbReference type="RefSeq" id="WP_190914985.1">
    <property type="nucleotide sequence ID" value="NZ_JACXIZ010000010.1"/>
</dbReference>
<proteinExistence type="predicted"/>
<dbReference type="PANTHER" id="PTHR34216">
    <property type="match status" value="1"/>
</dbReference>
<keyword evidence="1" id="KW-1133">Transmembrane helix</keyword>
<comment type="caution">
    <text evidence="2">The sequence shown here is derived from an EMBL/GenBank/DDBJ whole genome shotgun (WGS) entry which is preliminary data.</text>
</comment>
<feature type="transmembrane region" description="Helical" evidence="1">
    <location>
        <begin position="21"/>
        <end position="45"/>
    </location>
</feature>
<evidence type="ECO:0000313" key="2">
    <source>
        <dbReference type="EMBL" id="MBD2844373.1"/>
    </source>
</evidence>
<accession>A0A927BRZ1</accession>
<dbReference type="AlphaFoldDB" id="A0A927BRZ1"/>
<keyword evidence="1" id="KW-0472">Membrane</keyword>
<keyword evidence="3" id="KW-1185">Reference proteome</keyword>
<dbReference type="PANTHER" id="PTHR34216:SF3">
    <property type="entry name" value="POLY-BETA-1,6-N-ACETYL-D-GLUCOSAMINE N-DEACETYLASE"/>
    <property type="match status" value="1"/>
</dbReference>
<gene>
    <name evidence="2" type="ORF">IDH44_04160</name>
</gene>
<protein>
    <submittedName>
        <fullName evidence="2">Polysaccharide deacetylase</fullName>
    </submittedName>
</protein>
<dbReference type="GO" id="GO:0005975">
    <property type="term" value="P:carbohydrate metabolic process"/>
    <property type="evidence" value="ECO:0007669"/>
    <property type="project" value="InterPro"/>
</dbReference>
<reference evidence="2" key="1">
    <citation type="submission" date="2020-09" db="EMBL/GenBank/DDBJ databases">
        <title>A novel bacterium of genus Paenibacillus, isolated from South China Sea.</title>
        <authorList>
            <person name="Huang H."/>
            <person name="Mo K."/>
            <person name="Hu Y."/>
        </authorList>
    </citation>
    <scope>NUCLEOTIDE SEQUENCE</scope>
    <source>
        <strain evidence="2">IB182496</strain>
    </source>
</reference>
<keyword evidence="1" id="KW-0812">Transmembrane</keyword>
<dbReference type="Gene3D" id="3.20.20.370">
    <property type="entry name" value="Glycoside hydrolase/deacetylase"/>
    <property type="match status" value="1"/>
</dbReference>
<dbReference type="InterPro" id="IPR011330">
    <property type="entry name" value="Glyco_hydro/deAcase_b/a-brl"/>
</dbReference>
<sequence>MRVRRDRIHTGHKALSRKDRFKIFKTIVQAIVLLGALLLLINAIVDIRSYREPDRAQWSSDRGFVALSYFGVGRSGTAKLIARRELERQLGALHEQGYRTISQADIVRYYRDGQPLPDKALFLAFEDGRNDSALFAQSLLEKYNFKATMLSYADKMGDGQRKFLQPRDLTGMKKTGYWELGSGGYRLSYINVFDREGRFVGEVNEVDSNKQEMAYYNHYLMDFVRDANMIPTEDKEEMEARIGADYEAMRSIYTGRFGEVPGLYMIMHANALYEGMNPLVGAANDEAIRELFEMHFNREGEAYNGPEGELYDLTRLQVSPYWSTNHLLMKIRKDSGQAVAFVTGDEAQAQAWRTLAGAAEYGAQRLVLTAPPGAEGRLVLADGAEARDVRIRAELRGNVVGRQSVYVRLDEAQQRYARLTLDNNVLLLETRDGPDDELQAALEVMLDEVKWKEEDITYDRASVYSLEQALGGKTEDEGYPPNIADTRQLDIRLTGDRLSVRVDGDLLIADHPLASDLPAGIGLGAEASELHPDDDIYDGVFADVRIEALTDEQGGEGVRPLFTQRRSGLAGVGAAVRKAYNAVIDWSIETF</sequence>
<dbReference type="Proteomes" id="UP000621560">
    <property type="component" value="Unassembled WGS sequence"/>
</dbReference>
<evidence type="ECO:0000256" key="1">
    <source>
        <dbReference type="SAM" id="Phobius"/>
    </source>
</evidence>
<dbReference type="EMBL" id="JACXIZ010000010">
    <property type="protein sequence ID" value="MBD2844373.1"/>
    <property type="molecule type" value="Genomic_DNA"/>
</dbReference>
<evidence type="ECO:0000313" key="3">
    <source>
        <dbReference type="Proteomes" id="UP000621560"/>
    </source>
</evidence>
<dbReference type="InterPro" id="IPR051398">
    <property type="entry name" value="Polysacch_Deacetylase"/>
</dbReference>
<organism evidence="2 3">
    <name type="scientific">Paenibacillus sabuli</name>
    <dbReference type="NCBI Taxonomy" id="2772509"/>
    <lineage>
        <taxon>Bacteria</taxon>
        <taxon>Bacillati</taxon>
        <taxon>Bacillota</taxon>
        <taxon>Bacilli</taxon>
        <taxon>Bacillales</taxon>
        <taxon>Paenibacillaceae</taxon>
        <taxon>Paenibacillus</taxon>
    </lineage>
</organism>
<dbReference type="SUPFAM" id="SSF88713">
    <property type="entry name" value="Glycoside hydrolase/deacetylase"/>
    <property type="match status" value="1"/>
</dbReference>
<name>A0A927BRZ1_9BACL</name>